<evidence type="ECO:0000256" key="2">
    <source>
        <dbReference type="SAM" id="Phobius"/>
    </source>
</evidence>
<keyword evidence="2" id="KW-1133">Transmembrane helix</keyword>
<dbReference type="AlphaFoldDB" id="L9W5J5"/>
<gene>
    <name evidence="3" type="ORF">C496_04505</name>
</gene>
<feature type="transmembrane region" description="Helical" evidence="2">
    <location>
        <begin position="340"/>
        <end position="361"/>
    </location>
</feature>
<evidence type="ECO:0000313" key="4">
    <source>
        <dbReference type="Proteomes" id="UP000011599"/>
    </source>
</evidence>
<keyword evidence="4" id="KW-1185">Reference proteome</keyword>
<comment type="caution">
    <text evidence="3">The sequence shown here is derived from an EMBL/GenBank/DDBJ whole genome shotgun (WGS) entry which is preliminary data.</text>
</comment>
<proteinExistence type="predicted"/>
<sequence>RAIRDVYKRQVPVWIADGEVRIALADDGTGGLVGNETVQIAADESGDTIDGTIRNGGTQLAIDHDEFVDHVSATDEFTIDIYENGGTVTEGHRSLGPELRSVDDQLVVWHPLLETDREYDIDAEDADGRYVATDEPSEPGTLALSTLSLGDDLSVEVSETDGDELQFEIDDATAIDPIELNATIVDDSTLEFEQGVAGLDVSNAVLASNDTRQFDVDGAIDENGRLDLGNETVTADDDLLLATSAGIASVELDKSESETENEGTFSSVLDYIWYGIAIGLPLVFGVVVGIIGTRIGGYPTRKRLGVATVLGFGVVLTIVISVLWLQTTGFWPLESTEPSTYGLIAGGVLGIALVPTTYAVLGPRIAGSSPAFSATVTVTDGNQPLQGQTTVYYRSAANEDINGAETVTDGTGAITIPERGTWELAAKHGSQTSNPVTITGRRSSATLTIPFSSTITVTDQRGDPIPGASITTDDETVETDTAGTATLSPSDDASSIDVSVEHEKYRPETMTVEFGKRSDKRLTLTAQTGRVKLISQIDGVRTGATRLQLTPARTEQYLQQRSAGTTVTTGADGVATVDGVMIGNYRVESSISTGPTSPFDGADSSLTVATDGTASATLETRFTWSLSRRQRERIDEIRQDVRSLSSYSGRDTSIPKYYGSVIESMLETVESMPNAGHHFVAFDDEPDVVANAILDSASRTTEAINEAMTTKRNADLFAACADMPDPRIDWSGEHSLSELLERLESDPGTQRKAVKERYKEVGTRIEAQRREVSEIAPAQEMHQCAWDLIGETDRGGDAIVIGYTSLLLLDAVEQLFEHDALTERLSRTVF</sequence>
<dbReference type="EMBL" id="AOHW01000012">
    <property type="protein sequence ID" value="ELY44627.1"/>
    <property type="molecule type" value="Genomic_DNA"/>
</dbReference>
<dbReference type="RefSeq" id="WP_006088659.1">
    <property type="nucleotide sequence ID" value="NZ_AOHW01000012.1"/>
</dbReference>
<evidence type="ECO:0000256" key="1">
    <source>
        <dbReference type="SAM" id="MobiDB-lite"/>
    </source>
</evidence>
<evidence type="ECO:0000313" key="3">
    <source>
        <dbReference type="EMBL" id="ELY44627.1"/>
    </source>
</evidence>
<reference evidence="3 4" key="1">
    <citation type="journal article" date="2014" name="PLoS Genet.">
        <title>Phylogenetically driven sequencing of extremely halophilic archaea reveals strategies for static and dynamic osmo-response.</title>
        <authorList>
            <person name="Becker E.A."/>
            <person name="Seitzer P.M."/>
            <person name="Tritt A."/>
            <person name="Larsen D."/>
            <person name="Krusor M."/>
            <person name="Yao A.I."/>
            <person name="Wu D."/>
            <person name="Madern D."/>
            <person name="Eisen J.A."/>
            <person name="Darling A.E."/>
            <person name="Facciotti M.T."/>
        </authorList>
    </citation>
    <scope>NUCLEOTIDE SEQUENCE [LARGE SCALE GENOMIC DNA]</scope>
    <source>
        <strain evidence="3 4">GA33</strain>
    </source>
</reference>
<keyword evidence="2" id="KW-0812">Transmembrane</keyword>
<dbReference type="Gene3D" id="2.60.40.1120">
    <property type="entry name" value="Carboxypeptidase-like, regulatory domain"/>
    <property type="match status" value="1"/>
</dbReference>
<accession>L9W5J5</accession>
<feature type="region of interest" description="Disordered" evidence="1">
    <location>
        <begin position="457"/>
        <end position="495"/>
    </location>
</feature>
<feature type="transmembrane region" description="Helical" evidence="2">
    <location>
        <begin position="304"/>
        <end position="325"/>
    </location>
</feature>
<feature type="transmembrane region" description="Helical" evidence="2">
    <location>
        <begin position="271"/>
        <end position="292"/>
    </location>
</feature>
<feature type="non-terminal residue" evidence="3">
    <location>
        <position position="1"/>
    </location>
</feature>
<protein>
    <recommendedName>
        <fullName evidence="5">Carboxypeptidase regulatory-like domain-containing protein</fullName>
    </recommendedName>
</protein>
<name>L9W5J5_9EURY</name>
<organism evidence="3 4">
    <name type="scientific">Natronorubrum tibetense GA33</name>
    <dbReference type="NCBI Taxonomy" id="1114856"/>
    <lineage>
        <taxon>Archaea</taxon>
        <taxon>Methanobacteriati</taxon>
        <taxon>Methanobacteriota</taxon>
        <taxon>Stenosarchaea group</taxon>
        <taxon>Halobacteria</taxon>
        <taxon>Halobacteriales</taxon>
        <taxon>Natrialbaceae</taxon>
        <taxon>Natronorubrum</taxon>
    </lineage>
</organism>
<evidence type="ECO:0008006" key="5">
    <source>
        <dbReference type="Google" id="ProtNLM"/>
    </source>
</evidence>
<dbReference type="Proteomes" id="UP000011599">
    <property type="component" value="Unassembled WGS sequence"/>
</dbReference>
<dbReference type="eggNOG" id="ENOG502N663">
    <property type="taxonomic scope" value="Archaea"/>
</dbReference>
<dbReference type="PATRIC" id="fig|1114856.3.peg.935"/>
<dbReference type="STRING" id="1114856.GCA_000383975_01322"/>
<dbReference type="OrthoDB" id="177494at2157"/>
<keyword evidence="2" id="KW-0472">Membrane</keyword>